<evidence type="ECO:0000256" key="3">
    <source>
        <dbReference type="ARBA" id="ARBA00022692"/>
    </source>
</evidence>
<evidence type="ECO:0000256" key="7">
    <source>
        <dbReference type="SAM" id="Phobius"/>
    </source>
</evidence>
<dbReference type="STRING" id="37001.A0A1A9W6V1"/>
<evidence type="ECO:0000256" key="1">
    <source>
        <dbReference type="ARBA" id="ARBA00004370"/>
    </source>
</evidence>
<protein>
    <recommendedName>
        <fullName evidence="8">Cytochrome b561 domain-containing protein</fullName>
    </recommendedName>
</protein>
<comment type="subcellular location">
    <subcellularLocation>
        <location evidence="1">Membrane</location>
    </subcellularLocation>
</comment>
<dbReference type="VEuPathDB" id="VectorBase:GBRI008332"/>
<dbReference type="EnsemblMetazoa" id="GBRI008332-RA">
    <property type="protein sequence ID" value="GBRI008332-PA"/>
    <property type="gene ID" value="GBRI008332"/>
</dbReference>
<proteinExistence type="predicted"/>
<feature type="domain" description="Cytochrome b561" evidence="8">
    <location>
        <begin position="3"/>
        <end position="69"/>
    </location>
</feature>
<evidence type="ECO:0000313" key="10">
    <source>
        <dbReference type="Proteomes" id="UP000091820"/>
    </source>
</evidence>
<reference evidence="10" key="1">
    <citation type="submission" date="2014-03" db="EMBL/GenBank/DDBJ databases">
        <authorList>
            <person name="Aksoy S."/>
            <person name="Warren W."/>
            <person name="Wilson R.K."/>
        </authorList>
    </citation>
    <scope>NUCLEOTIDE SEQUENCE [LARGE SCALE GENOMIC DNA]</scope>
    <source>
        <strain evidence="10">IAEA</strain>
    </source>
</reference>
<dbReference type="Pfam" id="PF03188">
    <property type="entry name" value="Cytochrom_B561"/>
    <property type="match status" value="1"/>
</dbReference>
<feature type="transmembrane region" description="Helical" evidence="7">
    <location>
        <begin position="38"/>
        <end position="63"/>
    </location>
</feature>
<evidence type="ECO:0000256" key="5">
    <source>
        <dbReference type="ARBA" id="ARBA00022989"/>
    </source>
</evidence>
<name>A0A1A9W6V1_9MUSC</name>
<dbReference type="AlphaFoldDB" id="A0A1A9W6V1"/>
<dbReference type="InterPro" id="IPR006593">
    <property type="entry name" value="Cyt_b561/ferric_Rdtase_TM"/>
</dbReference>
<evidence type="ECO:0000313" key="9">
    <source>
        <dbReference type="EnsemblMetazoa" id="GBRI008332-PA"/>
    </source>
</evidence>
<feature type="transmembrane region" description="Helical" evidence="7">
    <location>
        <begin position="75"/>
        <end position="96"/>
    </location>
</feature>
<sequence length="118" mass="13102">MYFSLLMAEAVMAFYSNNILTQPCSLDIKHILHYGLQILGSGIGIAGILIICISNGFLLVTAHGKLGETIKPNEAVILNGLWLLSCAALACYRCLIRTTYSDFMQMLYAFKFLVNFEL</sequence>
<evidence type="ECO:0000256" key="4">
    <source>
        <dbReference type="ARBA" id="ARBA00022982"/>
    </source>
</evidence>
<keyword evidence="10" id="KW-1185">Reference proteome</keyword>
<evidence type="ECO:0000259" key="8">
    <source>
        <dbReference type="Pfam" id="PF03188"/>
    </source>
</evidence>
<dbReference type="GO" id="GO:0016020">
    <property type="term" value="C:membrane"/>
    <property type="evidence" value="ECO:0007669"/>
    <property type="project" value="UniProtKB-SubCell"/>
</dbReference>
<accession>A0A1A9W6V1</accession>
<keyword evidence="2" id="KW-0813">Transport</keyword>
<organism evidence="9 10">
    <name type="scientific">Glossina brevipalpis</name>
    <dbReference type="NCBI Taxonomy" id="37001"/>
    <lineage>
        <taxon>Eukaryota</taxon>
        <taxon>Metazoa</taxon>
        <taxon>Ecdysozoa</taxon>
        <taxon>Arthropoda</taxon>
        <taxon>Hexapoda</taxon>
        <taxon>Insecta</taxon>
        <taxon>Pterygota</taxon>
        <taxon>Neoptera</taxon>
        <taxon>Endopterygota</taxon>
        <taxon>Diptera</taxon>
        <taxon>Brachycera</taxon>
        <taxon>Muscomorpha</taxon>
        <taxon>Hippoboscoidea</taxon>
        <taxon>Glossinidae</taxon>
        <taxon>Glossina</taxon>
    </lineage>
</organism>
<evidence type="ECO:0000256" key="2">
    <source>
        <dbReference type="ARBA" id="ARBA00022448"/>
    </source>
</evidence>
<keyword evidence="3 7" id="KW-0812">Transmembrane</keyword>
<keyword evidence="5 7" id="KW-1133">Transmembrane helix</keyword>
<keyword evidence="4" id="KW-0249">Electron transport</keyword>
<reference evidence="9" key="2">
    <citation type="submission" date="2020-05" db="UniProtKB">
        <authorList>
            <consortium name="EnsemblMetazoa"/>
        </authorList>
    </citation>
    <scope>IDENTIFICATION</scope>
    <source>
        <strain evidence="9">IAEA</strain>
    </source>
</reference>
<keyword evidence="6 7" id="KW-0472">Membrane</keyword>
<evidence type="ECO:0000256" key="6">
    <source>
        <dbReference type="ARBA" id="ARBA00023136"/>
    </source>
</evidence>
<dbReference type="Proteomes" id="UP000091820">
    <property type="component" value="Unassembled WGS sequence"/>
</dbReference>